<proteinExistence type="inferred from homology"/>
<sequence>MSEIPKISEAEWEVMKTLWKTNPLTSEEIIEALSLKMSWSKQTIKTFITRLIKKGVIGFKKDGRVYNYYPLISEGDCMKFENKSFIKKVYDGALNILFSSFLEEENLSIDEIEELEKILKEKKEKINIKDF</sequence>
<dbReference type="EMBL" id="JAVJAN010000013">
    <property type="protein sequence ID" value="MDR5587042.1"/>
    <property type="molecule type" value="Genomic_DNA"/>
</dbReference>
<evidence type="ECO:0000256" key="3">
    <source>
        <dbReference type="ARBA" id="ARBA00023125"/>
    </source>
</evidence>
<dbReference type="SUPFAM" id="SSF46785">
    <property type="entry name" value="Winged helix' DNA-binding domain"/>
    <property type="match status" value="1"/>
</dbReference>
<keyword evidence="4" id="KW-0804">Transcription</keyword>
<comment type="caution">
    <text evidence="6">The sequence shown here is derived from an EMBL/GenBank/DDBJ whole genome shotgun (WGS) entry which is preliminary data.</text>
</comment>
<dbReference type="Proteomes" id="UP001256646">
    <property type="component" value="Unassembled WGS sequence"/>
</dbReference>
<keyword evidence="7" id="KW-1185">Reference proteome</keyword>
<evidence type="ECO:0000313" key="7">
    <source>
        <dbReference type="Proteomes" id="UP001256646"/>
    </source>
</evidence>
<evidence type="ECO:0000256" key="2">
    <source>
        <dbReference type="ARBA" id="ARBA00023015"/>
    </source>
</evidence>
<comment type="similarity">
    <text evidence="1">Belongs to the BlaI transcriptional regulatory family.</text>
</comment>
<dbReference type="InterPro" id="IPR005650">
    <property type="entry name" value="BlaI_family"/>
</dbReference>
<evidence type="ECO:0000256" key="1">
    <source>
        <dbReference type="ARBA" id="ARBA00011046"/>
    </source>
</evidence>
<protein>
    <submittedName>
        <fullName evidence="6">BlaI/MecI/CopY family transcriptional regulator</fullName>
    </submittedName>
</protein>
<keyword evidence="3" id="KW-0238">DNA-binding</keyword>
<dbReference type="PIRSF" id="PIRSF019455">
    <property type="entry name" value="CopR_AtkY"/>
    <property type="match status" value="1"/>
</dbReference>
<reference evidence="6 7" key="1">
    <citation type="submission" date="2023-09" db="EMBL/GenBank/DDBJ databases">
        <authorList>
            <person name="Zhai L."/>
        </authorList>
    </citation>
    <scope>NUCLEOTIDE SEQUENCE [LARGE SCALE GENOMIC DNA]</scope>
    <source>
        <strain evidence="6 7">5 N-1</strain>
    </source>
</reference>
<dbReference type="InterPro" id="IPR036388">
    <property type="entry name" value="WH-like_DNA-bd_sf"/>
</dbReference>
<keyword evidence="2" id="KW-0805">Transcription regulation</keyword>
<accession>A0ABU1EG06</accession>
<dbReference type="Gene3D" id="1.10.4040.10">
    <property type="entry name" value="Penicillinase repressor domain"/>
    <property type="match status" value="1"/>
</dbReference>
<evidence type="ECO:0000313" key="6">
    <source>
        <dbReference type="EMBL" id="MDR5587042.1"/>
    </source>
</evidence>
<dbReference type="RefSeq" id="WP_252227027.1">
    <property type="nucleotide sequence ID" value="NZ_JAVJAN010000013.1"/>
</dbReference>
<gene>
    <name evidence="6" type="ORF">RGC78_06110</name>
</gene>
<organism evidence="6 7">
    <name type="scientific">Clostridium aquiflavi</name>
    <dbReference type="NCBI Taxonomy" id="3073603"/>
    <lineage>
        <taxon>Bacteria</taxon>
        <taxon>Bacillati</taxon>
        <taxon>Bacillota</taxon>
        <taxon>Clostridia</taxon>
        <taxon>Eubacteriales</taxon>
        <taxon>Clostridiaceae</taxon>
        <taxon>Clostridium</taxon>
    </lineage>
</organism>
<name>A0ABU1EG06_9CLOT</name>
<dbReference type="Gene3D" id="1.10.10.10">
    <property type="entry name" value="Winged helix-like DNA-binding domain superfamily/Winged helix DNA-binding domain"/>
    <property type="match status" value="1"/>
</dbReference>
<feature type="coiled-coil region" evidence="5">
    <location>
        <begin position="102"/>
        <end position="129"/>
    </location>
</feature>
<dbReference type="InterPro" id="IPR036390">
    <property type="entry name" value="WH_DNA-bd_sf"/>
</dbReference>
<evidence type="ECO:0000256" key="4">
    <source>
        <dbReference type="ARBA" id="ARBA00023163"/>
    </source>
</evidence>
<dbReference type="Pfam" id="PF03965">
    <property type="entry name" value="Penicillinase_R"/>
    <property type="match status" value="1"/>
</dbReference>
<evidence type="ECO:0000256" key="5">
    <source>
        <dbReference type="SAM" id="Coils"/>
    </source>
</evidence>
<keyword evidence="5" id="KW-0175">Coiled coil</keyword>